<dbReference type="PANTHER" id="PTHR43479">
    <property type="entry name" value="ACREF/ENVCD OPERON REPRESSOR-RELATED"/>
    <property type="match status" value="1"/>
</dbReference>
<dbReference type="PROSITE" id="PS01081">
    <property type="entry name" value="HTH_TETR_1"/>
    <property type="match status" value="1"/>
</dbReference>
<feature type="DNA-binding region" description="H-T-H motif" evidence="2">
    <location>
        <begin position="22"/>
        <end position="41"/>
    </location>
</feature>
<dbReference type="PANTHER" id="PTHR43479:SF11">
    <property type="entry name" value="ACREF_ENVCD OPERON REPRESSOR-RELATED"/>
    <property type="match status" value="1"/>
</dbReference>
<dbReference type="InterPro" id="IPR001647">
    <property type="entry name" value="HTH_TetR"/>
</dbReference>
<dbReference type="InterPro" id="IPR023772">
    <property type="entry name" value="DNA-bd_HTH_TetR-type_CS"/>
</dbReference>
<dbReference type="PROSITE" id="PS50977">
    <property type="entry name" value="HTH_TETR_2"/>
    <property type="match status" value="1"/>
</dbReference>
<keyword evidence="1 2" id="KW-0238">DNA-binding</keyword>
<gene>
    <name evidence="4" type="ORF">H9642_15220</name>
</gene>
<evidence type="ECO:0000256" key="2">
    <source>
        <dbReference type="PROSITE-ProRule" id="PRU00335"/>
    </source>
</evidence>
<protein>
    <submittedName>
        <fullName evidence="4">TetR/AcrR family transcriptional regulator</fullName>
    </submittedName>
</protein>
<accession>A0ABR8TRY0</accession>
<reference evidence="4 5" key="1">
    <citation type="submission" date="2020-08" db="EMBL/GenBank/DDBJ databases">
        <title>A Genomic Blueprint of the Chicken Gut Microbiome.</title>
        <authorList>
            <person name="Gilroy R."/>
            <person name="Ravi A."/>
            <person name="Getino M."/>
            <person name="Pursley I."/>
            <person name="Horton D.L."/>
            <person name="Alikhan N.-F."/>
            <person name="Baker D."/>
            <person name="Gharbi K."/>
            <person name="Hall N."/>
            <person name="Watson M."/>
            <person name="Adriaenssens E.M."/>
            <person name="Foster-Nyarko E."/>
            <person name="Jarju S."/>
            <person name="Secka A."/>
            <person name="Antonio M."/>
            <person name="Oren A."/>
            <person name="Chaudhuri R."/>
            <person name="La Ragione R.M."/>
            <person name="Hildebrand F."/>
            <person name="Pallen M.J."/>
        </authorList>
    </citation>
    <scope>NUCLEOTIDE SEQUENCE [LARGE SCALE GENOMIC DNA]</scope>
    <source>
        <strain evidence="4 5">Sa2CUA2</strain>
    </source>
</reference>
<keyword evidence="5" id="KW-1185">Reference proteome</keyword>
<evidence type="ECO:0000256" key="1">
    <source>
        <dbReference type="ARBA" id="ARBA00023125"/>
    </source>
</evidence>
<organism evidence="4 5">
    <name type="scientific">Serpens gallinarum</name>
    <dbReference type="NCBI Taxonomy" id="2763075"/>
    <lineage>
        <taxon>Bacteria</taxon>
        <taxon>Pseudomonadati</taxon>
        <taxon>Pseudomonadota</taxon>
        <taxon>Gammaproteobacteria</taxon>
        <taxon>Pseudomonadales</taxon>
        <taxon>Pseudomonadaceae</taxon>
        <taxon>Pseudomonas</taxon>
    </lineage>
</organism>
<evidence type="ECO:0000313" key="4">
    <source>
        <dbReference type="EMBL" id="MBD7978534.1"/>
    </source>
</evidence>
<dbReference type="Proteomes" id="UP000611945">
    <property type="component" value="Unassembled WGS sequence"/>
</dbReference>
<evidence type="ECO:0000313" key="5">
    <source>
        <dbReference type="Proteomes" id="UP000611945"/>
    </source>
</evidence>
<name>A0ABR8TRY0_9PSED</name>
<dbReference type="PRINTS" id="PR00455">
    <property type="entry name" value="HTHTETR"/>
</dbReference>
<dbReference type="SUPFAM" id="SSF46689">
    <property type="entry name" value="Homeodomain-like"/>
    <property type="match status" value="1"/>
</dbReference>
<comment type="caution">
    <text evidence="4">The sequence shown here is derived from an EMBL/GenBank/DDBJ whole genome shotgun (WGS) entry which is preliminary data.</text>
</comment>
<sequence>MVAALLEATALELGDRGLDGLTTNHVARRAGASIGSLYQYFDSKEALIEALLQQQGGRLMAVVHERLLPLLDADIKTVTRAILQGIFEQVEQDKGQRELVRNWHRLRSEQLFQTLERDMSEVCQQYLLRHVNEYRLDNLPATLFVLINSVQFTTARYFSQDSVLFSRDEVIEALAKMVESFCLPQDSRDNHHPR</sequence>
<evidence type="ECO:0000259" key="3">
    <source>
        <dbReference type="PROSITE" id="PS50977"/>
    </source>
</evidence>
<dbReference type="InterPro" id="IPR009057">
    <property type="entry name" value="Homeodomain-like_sf"/>
</dbReference>
<dbReference type="EMBL" id="JACSQG010000010">
    <property type="protein sequence ID" value="MBD7978534.1"/>
    <property type="molecule type" value="Genomic_DNA"/>
</dbReference>
<proteinExistence type="predicted"/>
<dbReference type="Pfam" id="PF00440">
    <property type="entry name" value="TetR_N"/>
    <property type="match status" value="1"/>
</dbReference>
<dbReference type="InterPro" id="IPR050624">
    <property type="entry name" value="HTH-type_Tx_Regulator"/>
</dbReference>
<dbReference type="Gene3D" id="1.10.357.10">
    <property type="entry name" value="Tetracycline Repressor, domain 2"/>
    <property type="match status" value="1"/>
</dbReference>
<feature type="domain" description="HTH tetR-type" evidence="3">
    <location>
        <begin position="1"/>
        <end position="59"/>
    </location>
</feature>